<feature type="compositionally biased region" description="Gly residues" evidence="1">
    <location>
        <begin position="15"/>
        <end position="31"/>
    </location>
</feature>
<gene>
    <name evidence="2" type="ORF">SMD44_03691</name>
</gene>
<evidence type="ECO:0000313" key="3">
    <source>
        <dbReference type="Proteomes" id="UP000195880"/>
    </source>
</evidence>
<feature type="region of interest" description="Disordered" evidence="1">
    <location>
        <begin position="61"/>
        <end position="81"/>
    </location>
</feature>
<evidence type="ECO:0000256" key="1">
    <source>
        <dbReference type="SAM" id="MobiDB-lite"/>
    </source>
</evidence>
<keyword evidence="3" id="KW-1185">Reference proteome</keyword>
<proteinExistence type="predicted"/>
<dbReference type="AlphaFoldDB" id="A0A1Z1WCR7"/>
<dbReference type="Proteomes" id="UP000195880">
    <property type="component" value="Chromosome"/>
</dbReference>
<evidence type="ECO:0000313" key="2">
    <source>
        <dbReference type="EMBL" id="ARX84253.1"/>
    </source>
</evidence>
<name>A0A1Z1WCR7_9ACTN</name>
<accession>A0A1Z1WCR7</accession>
<reference evidence="2 3" key="1">
    <citation type="submission" date="2017-05" db="EMBL/GenBank/DDBJ databases">
        <title>Streptomyces alboflavus Genome sequencing and assembly.</title>
        <authorList>
            <person name="Wang Y."/>
            <person name="Du B."/>
            <person name="Ding Y."/>
            <person name="Liu H."/>
            <person name="Hou Q."/>
            <person name="Liu K."/>
            <person name="Wang C."/>
            <person name="Yao L."/>
        </authorList>
    </citation>
    <scope>NUCLEOTIDE SEQUENCE [LARGE SCALE GENOMIC DNA]</scope>
    <source>
        <strain evidence="2 3">MDJK44</strain>
    </source>
</reference>
<dbReference type="KEGG" id="salf:SMD44_03691"/>
<sequence length="81" mass="7904">MPLGQGEAGQAELSGEGGPQPGVVPGGGADGGLDVVGAAAFGDDLAQGAADLVLFRGEGGVHRRAPLQGPADPDLTNRHIH</sequence>
<organism evidence="2 3">
    <name type="scientific">Streptomyces alboflavus</name>
    <dbReference type="NCBI Taxonomy" id="67267"/>
    <lineage>
        <taxon>Bacteria</taxon>
        <taxon>Bacillati</taxon>
        <taxon>Actinomycetota</taxon>
        <taxon>Actinomycetes</taxon>
        <taxon>Kitasatosporales</taxon>
        <taxon>Streptomycetaceae</taxon>
        <taxon>Streptomyces</taxon>
    </lineage>
</organism>
<dbReference type="EMBL" id="CP021748">
    <property type="protein sequence ID" value="ARX84253.1"/>
    <property type="molecule type" value="Genomic_DNA"/>
</dbReference>
<feature type="region of interest" description="Disordered" evidence="1">
    <location>
        <begin position="1"/>
        <end position="34"/>
    </location>
</feature>
<protein>
    <submittedName>
        <fullName evidence="2">Uncharacterized protein</fullName>
    </submittedName>
</protein>